<feature type="domain" description="Reverse transcriptase" evidence="3">
    <location>
        <begin position="2572"/>
        <end position="2906"/>
    </location>
</feature>
<evidence type="ECO:0000259" key="3">
    <source>
        <dbReference type="PROSITE" id="PS50878"/>
    </source>
</evidence>
<feature type="region of interest" description="Disordered" evidence="2">
    <location>
        <begin position="737"/>
        <end position="765"/>
    </location>
</feature>
<dbReference type="PANTHER" id="PTHR19446">
    <property type="entry name" value="REVERSE TRANSCRIPTASES"/>
    <property type="match status" value="1"/>
</dbReference>
<evidence type="ECO:0000256" key="1">
    <source>
        <dbReference type="SAM" id="Coils"/>
    </source>
</evidence>
<feature type="region of interest" description="Disordered" evidence="2">
    <location>
        <begin position="543"/>
        <end position="595"/>
    </location>
</feature>
<dbReference type="InterPro" id="IPR000477">
    <property type="entry name" value="RT_dom"/>
</dbReference>
<feature type="region of interest" description="Disordered" evidence="2">
    <location>
        <begin position="483"/>
        <end position="505"/>
    </location>
</feature>
<dbReference type="GO" id="GO:0004523">
    <property type="term" value="F:RNA-DNA hybrid ribonuclease activity"/>
    <property type="evidence" value="ECO:0007669"/>
    <property type="project" value="InterPro"/>
</dbReference>
<feature type="compositionally biased region" description="Polar residues" evidence="2">
    <location>
        <begin position="799"/>
        <end position="810"/>
    </location>
</feature>
<protein>
    <submittedName>
        <fullName evidence="5">LINE-1 retrotransposable element ORF2 protein</fullName>
    </submittedName>
</protein>
<feature type="region of interest" description="Disordered" evidence="2">
    <location>
        <begin position="1"/>
        <end position="22"/>
    </location>
</feature>
<sequence>MLTASMHQNRKQLAEVSDCQPTDEIPDIEAAKNAQAKDENGRVINVARQQIVEEFTVVQDSEAKKKKRSNAPSLSKTIVDYSHYRQSPHLKIYDAYNMSEQEIEAEEISEDGRGLLQEGKKIHKLLVERGFAETTRLLYMWGTVRKVTGSKVIRKLAGWYYEKDSGSDPAMGPCFQQVKLVHKRLHCTECHMFRSPHNFWKLGRMTDDKDVFNAAMPRPATQPNRYLAIALLRHVRWAQNLLTAHHSSGAMNQGWRCKFCKIFSRATANYCGTCGKSWQQAWEKPQAEPGWTYTGEPKSPRKRSPRPRRKGTGKQGAATQQPAQPKGTAKGGQGTGDGGPSAPDLSQLPVMPATRVPAPPKPTTEGPASDDKKVLDSLMMQLTAPRVTLTPEVEALVSQYRSESVKLHGKQLHQLVARQTQARRELSKLNNDKQVFEKTWCDYLAKLVSLVQSQIEGRQKTLEAFAASEEGWTKQLNDATHQLAQSTGGGRSSADSTAAMEEEDDLVDQEIEQEAARKQAQAATAAELQNLLQTLQSVQQDAATAVKRDGSRTPRRRKSEALNVDSSPELEPGDTDGLKPRLPASATGDKSAPKWRHSVTVEKDFVSIWTAQLLALQCNMEVETDGDHGLYGLLLDPRVADAAQEQATFSETDTASVSDSQGWQPALFSTFQAPLCNMVRARVELDEVGDGRQAIAAVRDAALCSLNTVSSQTVQNSVISAVSFYRTVRFAKDPESYNFTPGDRLAPAPSLHRDGRTKPRQSCLRSSKVTQAFPLPVDAQSQQVRPVASTAPDPLFPTEGTSTRPTTGARGSSLPGLVDLRIQLASRVALFPAELDRPEMRGQQISQFWWFSGYRASGSVGDTPQQDRYALFTTASHVEVRNMRRGLTLEALVAEIFSVVPGLRSLRILLERLEGLPAVQIIAATREDPQLSCVTPVDLRGVGGRVCTLPLQPGATANMVSQEIASGCPPARRPQVPFRLFLPDGRAFVAIPYQVPGPDFIRGRTPPAPELVDAQEQAEELQEEDQIALLQTGSVCSPSSKGLATATSVNLPIALPLLEVGDRIHCPVALPRGDPPTLLKTEGPPRASVVHSTNKVPTILPERLAAPSLREIPAGQLCIYCQTAAHHNELRKFSIFDRHRHRTVRKASVHWSLLDYIVDATSSASEETQCVQVLTLPIADLPEPQLTITPIGLPPGVLVLPLDARSIGGPLCALPMQPGSDAQQVFEVLARLAPATASTVEHVLRLDGVFLQDPTGRIWETLPIDLSEVQWLKVVLEPRVQLQLDWLMTQGGPTTLTSTAVLTTAQASSPTETVSFVLAGGGTVIRLAPQPIRTASVRQSLCELLFILGLQGRVPHRPVVSLASAAPRQAAQPANRIVIFLVYPATDIGVMCHILQDYSLDGSLLQEMSVDCDVVAGHLISEAHRRRGYQASLNGIPHTASDRTLITGDLIQVEQAPPSARVTPIDALYDILPDLRFFSMPLRVPSLQQLMRDPAAGIGRQEIIREAMQRTLDNRILERRVEIGEPGHNCHAILVLGPEHPPLLLYMPSNVEPSLAEATTFLAWSGFFEPGTTFVDPQVYAHTFPVFVSVPKGSQRATILFPAPHTLLHWLQLNVPLGTPLQGFGLPVRRNFELVLPARTTHGAVIRERLIRGSASTAEATSTSLLQVKVQISRPQPASVDQATLVPPLCQQPPPLIPTPLGRRTLHVMSSAVGCNSLSQGPTGAEAPPRAEQPMATRRQIVLADLVAEPVAAVTWGVNADICEACFADHVLPGFTQQAPPLCTLGHAALRHWSCLPAWNPSQLCDELFMFTDGSYFPGSPFASWAVVIIARQGDHIGRVGLRAGVARGPMHGGSKVRPELSAFDGELEAALHALAIAAAIPCPLVQVGVDCAAAIDVIQGQVALKPQDAVAHAAVAIRALLMMQGKTVLVHKVLAHAGCALNGLADAAAKSVLKQEHAPTEDFSSFWMAVSEGVVAKLWLVPSHPLTACTLPHLSGSGTWSQAHCAVKRQTPLDSIFGTHPKEAPTQRVDLHLRILQYNALSLRGAGATDLIARGLAKHRVDIAGLQETRLKTEGITTIDDFWVLHSPCTPQGHGGAQIWVKRSKHWDRQAFAILHREPQVLVALGVFQGVRVLLVSAHALPACSPDADIQEWWGHYDTILHKSPANCVPIFMMDANATFAGGAEIADTHQCRPTCGNSSRLLAFACRRGLGLSPQQTPTGKQLFSWTSPNGHRKLIDYVAWPQEWAAHGTVHPGVLLGDLHEDIDHQPVCLDLHATLAAPRQVTRNGLDTRMWQNPAAATTAAAAALACPPIPWTADSTAHVDCIHRHLFSCMKGAEIHCPSAPRNPALTEPTLELVRAHRHLRRCSNHALRLADRAYLQLCLHAWRSRADTDHNLCLRDQKYRRLAAGAWARQYRHAKRMRAAMWHDKAEFTRRGIEQCRGAGPAVFAHKLRAILRTGRRYRAPALLPSLTGEAGRPVTKEDVADSFGKYFAIAERAEPLPLTELVQTSQSNGPTPCFDGDALPTLSHLASGFAGLQKGRAPGLSGLPSEVFRSNPMVLAIHYFPVVCKLFLRDPSPVQWRGGLSISVPKPGKPGDLHQGYRAIMLLESDNKAVQKAVRPQLLEALPCLGTPDQMGGRPGFTLNLPAACVKAHLANLRRTKASGAVIFIDSASAYYSIAKEFLALTKEQKQNEDLLRARAQALFDDQSLQDEFIDILRSSADAVSEALTPALQTFLQKQLNQTWYISRVDTTEAYVARSGTAPGAPLADVMFSLIFGRLLSRMSSFLAESGLQATIASGKGPGYTPTWADDVSILLRTEVAADVPGAVAQVIGLFADELQRAGLRANHGAGKTEALLSLNGHGSRQVRREVFCSECPQIPFSTARNKGYIRVTPAYDYLGSTVQADGFSLPDVQHRLKLAREMFRPVKNRLLRNPCLTRQEKLTVVKSRILTRFLYGSGLWSVRTHKEEEAISEAIFGFYRGAFRPILGFSSQGYTNVELASALELPLPDELLHVERVRAAGQLAAGGLTAILEELEHDEGWWPLVLKALQAIGLPTGDKAGLVEAYITKGIEARRMRPEDLCPRPPCDEAGWAICQDQGREAWNLTKDWELFEPPLLPSELPTETPNQASP</sequence>
<dbReference type="PROSITE" id="PS50878">
    <property type="entry name" value="RT_POL"/>
    <property type="match status" value="1"/>
</dbReference>
<keyword evidence="1" id="KW-0175">Coiled coil</keyword>
<comment type="caution">
    <text evidence="5">The sequence shown here is derived from an EMBL/GenBank/DDBJ whole genome shotgun (WGS) entry which is preliminary data.</text>
</comment>
<dbReference type="OrthoDB" id="412630at2759"/>
<name>A0A1Q9C5T7_SYMMI</name>
<evidence type="ECO:0000259" key="4">
    <source>
        <dbReference type="PROSITE" id="PS50879"/>
    </source>
</evidence>
<dbReference type="InterPro" id="IPR036397">
    <property type="entry name" value="RNaseH_sf"/>
</dbReference>
<feature type="domain" description="RNase H type-1" evidence="4">
    <location>
        <begin position="1804"/>
        <end position="1955"/>
    </location>
</feature>
<dbReference type="SUPFAM" id="SSF53098">
    <property type="entry name" value="Ribonuclease H-like"/>
    <property type="match status" value="1"/>
</dbReference>
<dbReference type="InterPro" id="IPR002156">
    <property type="entry name" value="RNaseH_domain"/>
</dbReference>
<dbReference type="SUPFAM" id="SSF56219">
    <property type="entry name" value="DNase I-like"/>
    <property type="match status" value="1"/>
</dbReference>
<dbReference type="Pfam" id="PF03372">
    <property type="entry name" value="Exo_endo_phos"/>
    <property type="match status" value="1"/>
</dbReference>
<evidence type="ECO:0000256" key="2">
    <source>
        <dbReference type="SAM" id="MobiDB-lite"/>
    </source>
</evidence>
<dbReference type="InterPro" id="IPR036691">
    <property type="entry name" value="Endo/exonu/phosph_ase_sf"/>
</dbReference>
<dbReference type="Proteomes" id="UP000186817">
    <property type="component" value="Unassembled WGS sequence"/>
</dbReference>
<feature type="compositionally biased region" description="Gly residues" evidence="2">
    <location>
        <begin position="329"/>
        <end position="339"/>
    </location>
</feature>
<evidence type="ECO:0000313" key="6">
    <source>
        <dbReference type="Proteomes" id="UP000186817"/>
    </source>
</evidence>
<accession>A0A1Q9C5T7</accession>
<gene>
    <name evidence="5" type="ORF">AK812_SmicGene41557</name>
</gene>
<dbReference type="InterPro" id="IPR012337">
    <property type="entry name" value="RNaseH-like_sf"/>
</dbReference>
<feature type="coiled-coil region" evidence="1">
    <location>
        <begin position="412"/>
        <end position="439"/>
    </location>
</feature>
<dbReference type="PROSITE" id="PS50879">
    <property type="entry name" value="RNASE_H_1"/>
    <property type="match status" value="1"/>
</dbReference>
<evidence type="ECO:0000313" key="5">
    <source>
        <dbReference type="EMBL" id="OLP78284.1"/>
    </source>
</evidence>
<proteinExistence type="predicted"/>
<feature type="region of interest" description="Disordered" evidence="2">
    <location>
        <begin position="780"/>
        <end position="814"/>
    </location>
</feature>
<dbReference type="Gene3D" id="3.30.420.10">
    <property type="entry name" value="Ribonuclease H-like superfamily/Ribonuclease H"/>
    <property type="match status" value="1"/>
</dbReference>
<organism evidence="5 6">
    <name type="scientific">Symbiodinium microadriaticum</name>
    <name type="common">Dinoflagellate</name>
    <name type="synonym">Zooxanthella microadriatica</name>
    <dbReference type="NCBI Taxonomy" id="2951"/>
    <lineage>
        <taxon>Eukaryota</taxon>
        <taxon>Sar</taxon>
        <taxon>Alveolata</taxon>
        <taxon>Dinophyceae</taxon>
        <taxon>Suessiales</taxon>
        <taxon>Symbiodiniaceae</taxon>
        <taxon>Symbiodinium</taxon>
    </lineage>
</organism>
<dbReference type="EMBL" id="LSRX01001632">
    <property type="protein sequence ID" value="OLP78284.1"/>
    <property type="molecule type" value="Genomic_DNA"/>
</dbReference>
<dbReference type="Gene3D" id="3.60.10.10">
    <property type="entry name" value="Endonuclease/exonuclease/phosphatase"/>
    <property type="match status" value="1"/>
</dbReference>
<reference evidence="5 6" key="1">
    <citation type="submission" date="2016-02" db="EMBL/GenBank/DDBJ databases">
        <title>Genome analysis of coral dinoflagellate symbionts highlights evolutionary adaptations to a symbiotic lifestyle.</title>
        <authorList>
            <person name="Aranda M."/>
            <person name="Li Y."/>
            <person name="Liew Y.J."/>
            <person name="Baumgarten S."/>
            <person name="Simakov O."/>
            <person name="Wilson M."/>
            <person name="Piel J."/>
            <person name="Ashoor H."/>
            <person name="Bougouffa S."/>
            <person name="Bajic V.B."/>
            <person name="Ryu T."/>
            <person name="Ravasi T."/>
            <person name="Bayer T."/>
            <person name="Micklem G."/>
            <person name="Kim H."/>
            <person name="Bhak J."/>
            <person name="Lajeunesse T.C."/>
            <person name="Voolstra C.R."/>
        </authorList>
    </citation>
    <scope>NUCLEOTIDE SEQUENCE [LARGE SCALE GENOMIC DNA]</scope>
    <source>
        <strain evidence="5 6">CCMP2467</strain>
    </source>
</reference>
<keyword evidence="6" id="KW-1185">Reference proteome</keyword>
<dbReference type="GO" id="GO:0003676">
    <property type="term" value="F:nucleic acid binding"/>
    <property type="evidence" value="ECO:0007669"/>
    <property type="project" value="InterPro"/>
</dbReference>
<feature type="region of interest" description="Disordered" evidence="2">
    <location>
        <begin position="286"/>
        <end position="372"/>
    </location>
</feature>
<dbReference type="InterPro" id="IPR005135">
    <property type="entry name" value="Endo/exonuclease/phosphatase"/>
</dbReference>
<feature type="compositionally biased region" description="Basic residues" evidence="2">
    <location>
        <begin position="300"/>
        <end position="312"/>
    </location>
</feature>